<dbReference type="GO" id="GO:0016627">
    <property type="term" value="F:oxidoreductase activity, acting on the CH-CH group of donors"/>
    <property type="evidence" value="ECO:0007669"/>
    <property type="project" value="InterPro"/>
</dbReference>
<evidence type="ECO:0000313" key="2">
    <source>
        <dbReference type="Proteomes" id="UP000179734"/>
    </source>
</evidence>
<dbReference type="EMBL" id="MLQM01000107">
    <property type="protein sequence ID" value="OHV00577.1"/>
    <property type="molecule type" value="Genomic_DNA"/>
</dbReference>
<dbReference type="InterPro" id="IPR046373">
    <property type="entry name" value="Acyl-CoA_Oxase/DH_mid-dom_sf"/>
</dbReference>
<comment type="caution">
    <text evidence="1">The sequence shown here is derived from an EMBL/GenBank/DDBJ whole genome shotgun (WGS) entry which is preliminary data.</text>
</comment>
<accession>A0A1S1NJB3</accession>
<reference evidence="1 2" key="1">
    <citation type="submission" date="2016-10" db="EMBL/GenBank/DDBJ databases">
        <title>Genome sequence of Mycobacterium talmonii.</title>
        <authorList>
            <person name="Greninger A.L."/>
            <person name="Elliott B."/>
            <person name="Vasireddy S."/>
            <person name="Vasireddy R."/>
        </authorList>
    </citation>
    <scope>NUCLEOTIDE SEQUENCE [LARGE SCALE GENOMIC DNA]</scope>
    <source>
        <strain evidence="2">NE-TNMC-100812</strain>
    </source>
</reference>
<dbReference type="InterPro" id="IPR037069">
    <property type="entry name" value="AcylCoA_DH/ox_N_sf"/>
</dbReference>
<organism evidence="1 2">
    <name type="scientific">Mycobacterium talmoniae</name>
    <dbReference type="NCBI Taxonomy" id="1858794"/>
    <lineage>
        <taxon>Bacteria</taxon>
        <taxon>Bacillati</taxon>
        <taxon>Actinomycetota</taxon>
        <taxon>Actinomycetes</taxon>
        <taxon>Mycobacteriales</taxon>
        <taxon>Mycobacteriaceae</taxon>
        <taxon>Mycobacterium</taxon>
    </lineage>
</organism>
<dbReference type="Proteomes" id="UP000179734">
    <property type="component" value="Unassembled WGS sequence"/>
</dbReference>
<proteinExistence type="predicted"/>
<dbReference type="Gene3D" id="2.40.110.10">
    <property type="entry name" value="Butyryl-CoA Dehydrogenase, subunit A, domain 2"/>
    <property type="match status" value="1"/>
</dbReference>
<keyword evidence="2" id="KW-1185">Reference proteome</keyword>
<dbReference type="Gene3D" id="1.10.540.10">
    <property type="entry name" value="Acyl-CoA dehydrogenase/oxidase, N-terminal domain"/>
    <property type="match status" value="1"/>
</dbReference>
<sequence length="275" mass="28557">MTPQVFAAIEGCAARLRSSDRLDAAAVAVLRGTGVARMLQPEDYGGFATHPGDFAEAVMTLAALHGPAGWVAGMVGVAGWQLAMAPRRGRDEVWEADADTWVTSVLEPAGTLTPAADGYRLTGCWPAGLGIDHGDWVLLGARLDGGPRRVHVLVPRAELRIVAESHVVVAGAAVPGYRVLDYHALVSGAAAAGLRNPIYRMPFRIIYPLGVGAAVIGMAEGALARHPHDGAAAEIRAARVALLDTVTKSFFAALDGGLDTVDSALRAGLCEMAAP</sequence>
<dbReference type="AlphaFoldDB" id="A0A1S1NJB3"/>
<evidence type="ECO:0000313" key="1">
    <source>
        <dbReference type="EMBL" id="OHV00577.1"/>
    </source>
</evidence>
<gene>
    <name evidence="1" type="ORF">BKN37_17765</name>
</gene>
<protein>
    <submittedName>
        <fullName evidence="1">Uncharacterized protein</fullName>
    </submittedName>
</protein>
<dbReference type="RefSeq" id="WP_071028246.1">
    <property type="nucleotide sequence ID" value="NZ_MLQM01000107.1"/>
</dbReference>
<dbReference type="SUPFAM" id="SSF56645">
    <property type="entry name" value="Acyl-CoA dehydrogenase NM domain-like"/>
    <property type="match status" value="1"/>
</dbReference>
<name>A0A1S1NJB3_9MYCO</name>
<dbReference type="GO" id="GO:0050660">
    <property type="term" value="F:flavin adenine dinucleotide binding"/>
    <property type="evidence" value="ECO:0007669"/>
    <property type="project" value="InterPro"/>
</dbReference>
<dbReference type="InterPro" id="IPR009100">
    <property type="entry name" value="AcylCoA_DH/oxidase_NM_dom_sf"/>
</dbReference>